<comment type="caution">
    <text evidence="3">The sequence shown here is derived from an EMBL/GenBank/DDBJ whole genome shotgun (WGS) entry which is preliminary data.</text>
</comment>
<evidence type="ECO:0000313" key="4">
    <source>
        <dbReference type="Proteomes" id="UP000572268"/>
    </source>
</evidence>
<organism evidence="3 4">
    <name type="scientific">Perkinsus olseni</name>
    <name type="common">Perkinsus atlanticus</name>
    <dbReference type="NCBI Taxonomy" id="32597"/>
    <lineage>
        <taxon>Eukaryota</taxon>
        <taxon>Sar</taxon>
        <taxon>Alveolata</taxon>
        <taxon>Perkinsozoa</taxon>
        <taxon>Perkinsea</taxon>
        <taxon>Perkinsida</taxon>
        <taxon>Perkinsidae</taxon>
        <taxon>Perkinsus</taxon>
    </lineage>
</organism>
<evidence type="ECO:0000256" key="2">
    <source>
        <dbReference type="SAM" id="SignalP"/>
    </source>
</evidence>
<proteinExistence type="predicted"/>
<name>A0A7J6LIT7_PEROL</name>
<reference evidence="3 4" key="1">
    <citation type="submission" date="2020-04" db="EMBL/GenBank/DDBJ databases">
        <title>Perkinsus olseni comparative genomics.</title>
        <authorList>
            <person name="Bogema D.R."/>
        </authorList>
    </citation>
    <scope>NUCLEOTIDE SEQUENCE [LARGE SCALE GENOMIC DNA]</scope>
    <source>
        <strain evidence="3">ATCC PRA-31</strain>
    </source>
</reference>
<dbReference type="AlphaFoldDB" id="A0A7J6LIT7"/>
<gene>
    <name evidence="3" type="ORF">FOL46_006722</name>
</gene>
<protein>
    <submittedName>
        <fullName evidence="3">Uncharacterized protein</fullName>
    </submittedName>
</protein>
<evidence type="ECO:0000256" key="1">
    <source>
        <dbReference type="SAM" id="MobiDB-lite"/>
    </source>
</evidence>
<sequence>MDFRNIALTSGLGAWLVVALLCGQLADAALCIDPSFDELFRGLRSAVVVSASDLVPAVAIATKHNLSTVDSTMRSSDVCSSDTDGPYCGPFRSAARSRQILELISRGDSSSFTDRSSIFAGSPGFDSFAEALRAASAKAISRSLPPDDTIKIVSAELEGYVPGERIGTESDQAEDSAMQQEDASPEEDFKLSGEEALRQPLSAAVKSDKSVARVFLSGPNDISSSLERMAGRAEDRTVGSDVKFASDGVRATFIGPWFGGAGGLGVRLDGVGRIHFTRPVVIRSLKGVGDKQVFVFGKLGLSESWRRIIRADPSRFECDTGDVVWVKCRRNGRRRVAKVIFSTDHTLTVNWADGDTSYRIMTREDSECQKVTTVWNTRAVDELVFITSSQAPWLLVELTAAVSTTGDDEPRLLIRITRSGVILLDRIAPGADVVGIDDIVKSAARASLSGGTVETIDDIVLVGNPEEIIRPPSRPSLRSQKGVARPYLLRATVSDRSFMGLLKFAKAVDSGKYVVSTDEYSYLKSGLETILARMTLRGDESASVSRDFKGHIHFEDFFIREWDRHTVSNGARKSEYNLDILTGRYYDWFTTSSQTHHPNFKDEFRIVGEYYCEPSGRGTPFELFDIELDTNVNTVLGTFAFELRESWHSYEVGGIWNGVSQTLHLEPINDPSLLIPEGLVAVPLSLTFYEDNGDYLQGSIEALGCDAIYGKLVPPASSTRSVSDAEAENSIREVRGALVDIAEEIDGLRTNWQNSLFGEKARGSSMLPDTSDTVVSISL</sequence>
<evidence type="ECO:0000313" key="3">
    <source>
        <dbReference type="EMBL" id="KAF4659073.1"/>
    </source>
</evidence>
<feature type="chain" id="PRO_5029625517" evidence="2">
    <location>
        <begin position="29"/>
        <end position="779"/>
    </location>
</feature>
<dbReference type="Proteomes" id="UP000572268">
    <property type="component" value="Unassembled WGS sequence"/>
</dbReference>
<accession>A0A7J6LIT7</accession>
<feature type="signal peptide" evidence="2">
    <location>
        <begin position="1"/>
        <end position="28"/>
    </location>
</feature>
<dbReference type="EMBL" id="JABANN010000446">
    <property type="protein sequence ID" value="KAF4659073.1"/>
    <property type="molecule type" value="Genomic_DNA"/>
</dbReference>
<feature type="region of interest" description="Disordered" evidence="1">
    <location>
        <begin position="162"/>
        <end position="192"/>
    </location>
</feature>
<keyword evidence="2" id="KW-0732">Signal</keyword>